<dbReference type="PANTHER" id="PTHR15749:SF4">
    <property type="entry name" value="FANCONI-ASSOCIATED NUCLEASE 1"/>
    <property type="match status" value="1"/>
</dbReference>
<comment type="cofactor">
    <cofactor evidence="3">
        <name>Mg(2+)</name>
        <dbReference type="ChEBI" id="CHEBI:18420"/>
    </cofactor>
</comment>
<evidence type="ECO:0000256" key="3">
    <source>
        <dbReference type="ARBA" id="ARBA00001946"/>
    </source>
</evidence>
<evidence type="ECO:0000256" key="4">
    <source>
        <dbReference type="ARBA" id="ARBA00005533"/>
    </source>
</evidence>
<evidence type="ECO:0000256" key="8">
    <source>
        <dbReference type="ARBA" id="ARBA00022801"/>
    </source>
</evidence>
<dbReference type="InterPro" id="IPR049125">
    <property type="entry name" value="FAN1-like_WH"/>
</dbReference>
<dbReference type="EMBL" id="CP002305">
    <property type="protein sequence ID" value="ADQ18678.1"/>
    <property type="molecule type" value="Genomic_DNA"/>
</dbReference>
<dbReference type="RefSeq" id="WP_013409710.1">
    <property type="nucleotide sequence ID" value="NC_014655.1"/>
</dbReference>
<dbReference type="Pfam" id="PF08774">
    <property type="entry name" value="VRR_NUC"/>
    <property type="match status" value="1"/>
</dbReference>
<evidence type="ECO:0000259" key="11">
    <source>
        <dbReference type="SMART" id="SM00990"/>
    </source>
</evidence>
<dbReference type="GO" id="GO:0036297">
    <property type="term" value="P:interstrand cross-link repair"/>
    <property type="evidence" value="ECO:0007669"/>
    <property type="project" value="InterPro"/>
</dbReference>
<proteinExistence type="inferred from homology"/>
<keyword evidence="10" id="KW-0464">Manganese</keyword>
<name>E4RTX0_LEAB4</name>
<sequence>MELPPKYYHENFEYLLSFVKEKYGHLLSEEEWRFLRKYYSLPEDAQCLFIRFCNRKGIFFREGSLSYAEIGDIPAQIGVLKERGFIQYLAYPEHSYFVKDLLQTLTKNELLKCFPEVCSKQMLKEEMMHVVLEKLSIREMFKTVSSTITLLKVNFEHEVSFLKFLFFGNRSMDMTEFVIRDLGLIQYHKTSEDDLVARFQTRKEAEDKWLISEQFLVFEEIKSHYSAHQVYDWYCSFRDEHKDLSTVAIPSFQRLQLNIGRFLERHKNYELALEVYEDAEVPPSRERRARCLAKAKFFEEARVLCEEMISAPYNVDEQYFAEFFLPTLSGKKNKKHTTLFLKEAEEIHIPAMYKHQVELGSLEYFLEKGYSGSFSENFSWRALFGLWMWDIIFDPSLVAFHHPFQRRPSDLYLPDFYIKREQQVEERLLQYENAEELVLHLWEVFEREYGTANPFVVWDVEIWSMVRVLVTRIDLQALRQIMRTMAMNLVENSRGMPDLLIWDEETYELIEIKSPNDALSHQQLYWLKTFQELGIKARVLRVKFEE</sequence>
<dbReference type="GO" id="GO:0046872">
    <property type="term" value="F:metal ion binding"/>
    <property type="evidence" value="ECO:0007669"/>
    <property type="project" value="UniProtKB-KW"/>
</dbReference>
<keyword evidence="13" id="KW-1185">Reference proteome</keyword>
<keyword evidence="6" id="KW-0540">Nuclease</keyword>
<comment type="similarity">
    <text evidence="4">Belongs to the FAN1 family.</text>
</comment>
<keyword evidence="9" id="KW-0460">Magnesium</keyword>
<dbReference type="HOGENOM" id="CLU_036183_0_0_10"/>
<keyword evidence="7" id="KW-0479">Metal-binding</keyword>
<evidence type="ECO:0000256" key="10">
    <source>
        <dbReference type="ARBA" id="ARBA00023211"/>
    </source>
</evidence>
<dbReference type="AlphaFoldDB" id="E4RTX0"/>
<feature type="domain" description="VRR-NUC" evidence="11">
    <location>
        <begin position="433"/>
        <end position="544"/>
    </location>
</feature>
<dbReference type="Pfam" id="PF21315">
    <property type="entry name" value="FAN1_HTH"/>
    <property type="match status" value="1"/>
</dbReference>
<gene>
    <name evidence="12" type="ordered locus">Lbys_3016</name>
</gene>
<dbReference type="GO" id="GO:0003676">
    <property type="term" value="F:nucleic acid binding"/>
    <property type="evidence" value="ECO:0007669"/>
    <property type="project" value="InterPro"/>
</dbReference>
<dbReference type="InterPro" id="IPR014883">
    <property type="entry name" value="VRR_NUC"/>
</dbReference>
<evidence type="ECO:0000256" key="7">
    <source>
        <dbReference type="ARBA" id="ARBA00022723"/>
    </source>
</evidence>
<protein>
    <recommendedName>
        <fullName evidence="5">phosphodiesterase I</fullName>
        <ecNumber evidence="5">3.1.4.1</ecNumber>
    </recommendedName>
</protein>
<dbReference type="EC" id="3.1.4.1" evidence="5"/>
<dbReference type="SMART" id="SM00990">
    <property type="entry name" value="VRR_NUC"/>
    <property type="match status" value="1"/>
</dbReference>
<dbReference type="Proteomes" id="UP000007435">
    <property type="component" value="Chromosome"/>
</dbReference>
<evidence type="ECO:0000313" key="13">
    <source>
        <dbReference type="Proteomes" id="UP000007435"/>
    </source>
</evidence>
<evidence type="ECO:0000313" key="12">
    <source>
        <dbReference type="EMBL" id="ADQ18678.1"/>
    </source>
</evidence>
<evidence type="ECO:0000256" key="1">
    <source>
        <dbReference type="ARBA" id="ARBA00000983"/>
    </source>
</evidence>
<reference key="1">
    <citation type="submission" date="2010-11" db="EMBL/GenBank/DDBJ databases">
        <title>The complete genome of Leadbetterella byssophila DSM 17132.</title>
        <authorList>
            <consortium name="US DOE Joint Genome Institute (JGI-PGF)"/>
            <person name="Lucas S."/>
            <person name="Copeland A."/>
            <person name="Lapidus A."/>
            <person name="Glavina del Rio T."/>
            <person name="Dalin E."/>
            <person name="Tice H."/>
            <person name="Bruce D."/>
            <person name="Goodwin L."/>
            <person name="Pitluck S."/>
            <person name="Kyrpides N."/>
            <person name="Mavromatis K."/>
            <person name="Ivanova N."/>
            <person name="Teshima H."/>
            <person name="Brettin T."/>
            <person name="Detter J.C."/>
            <person name="Han C."/>
            <person name="Tapia R."/>
            <person name="Land M."/>
            <person name="Hauser L."/>
            <person name="Markowitz V."/>
            <person name="Cheng J.-F."/>
            <person name="Hugenholtz P."/>
            <person name="Woyke T."/>
            <person name="Wu D."/>
            <person name="Tindall B."/>
            <person name="Pomrenke H.G."/>
            <person name="Brambilla E."/>
            <person name="Klenk H.-P."/>
            <person name="Eisen J.A."/>
        </authorList>
    </citation>
    <scope>NUCLEOTIDE SEQUENCE [LARGE SCALE GENOMIC DNA]</scope>
    <source>
        <strain>DSM 17132</strain>
    </source>
</reference>
<dbReference type="PANTHER" id="PTHR15749">
    <property type="entry name" value="FANCONI-ASSOCIATED NUCLEASE 1"/>
    <property type="match status" value="1"/>
</dbReference>
<evidence type="ECO:0000256" key="2">
    <source>
        <dbReference type="ARBA" id="ARBA00001936"/>
    </source>
</evidence>
<comment type="catalytic activity">
    <reaction evidence="1">
        <text>Hydrolytically removes 5'-nucleotides successively from the 3'-hydroxy termini of 3'-hydroxy-terminated oligonucleotides.</text>
        <dbReference type="EC" id="3.1.4.1"/>
    </reaction>
</comment>
<dbReference type="eggNOG" id="COG2176">
    <property type="taxonomic scope" value="Bacteria"/>
</dbReference>
<evidence type="ECO:0000256" key="6">
    <source>
        <dbReference type="ARBA" id="ARBA00022722"/>
    </source>
</evidence>
<dbReference type="GO" id="GO:0004528">
    <property type="term" value="F:phosphodiesterase I activity"/>
    <property type="evidence" value="ECO:0007669"/>
    <property type="project" value="UniProtKB-EC"/>
</dbReference>
<reference evidence="12 13" key="2">
    <citation type="journal article" date="2011" name="Stand. Genomic Sci.">
        <title>Complete genome sequence of Leadbetterella byssophila type strain (4M15).</title>
        <authorList>
            <person name="Abt B."/>
            <person name="Teshima H."/>
            <person name="Lucas S."/>
            <person name="Lapidus A."/>
            <person name="Del Rio T.G."/>
            <person name="Nolan M."/>
            <person name="Tice H."/>
            <person name="Cheng J.F."/>
            <person name="Pitluck S."/>
            <person name="Liolios K."/>
            <person name="Pagani I."/>
            <person name="Ivanova N."/>
            <person name="Mavromatis K."/>
            <person name="Pati A."/>
            <person name="Tapia R."/>
            <person name="Han C."/>
            <person name="Goodwin L."/>
            <person name="Chen A."/>
            <person name="Palaniappan K."/>
            <person name="Land M."/>
            <person name="Hauser L."/>
            <person name="Chang Y.J."/>
            <person name="Jeffries C.D."/>
            <person name="Rohde M."/>
            <person name="Goker M."/>
            <person name="Tindall B.J."/>
            <person name="Detter J.C."/>
            <person name="Woyke T."/>
            <person name="Bristow J."/>
            <person name="Eisen J.A."/>
            <person name="Markowitz V."/>
            <person name="Hugenholtz P."/>
            <person name="Klenk H.P."/>
            <person name="Kyrpides N.C."/>
        </authorList>
    </citation>
    <scope>NUCLEOTIDE SEQUENCE [LARGE SCALE GENOMIC DNA]</scope>
    <source>
        <strain evidence="13">DSM 17132 / JCM 16389 / KACC 11308 / NBRC 106382 / 4M15</strain>
    </source>
</reference>
<accession>E4RTX0</accession>
<keyword evidence="8" id="KW-0378">Hydrolase</keyword>
<comment type="cofactor">
    <cofactor evidence="2">
        <name>Mn(2+)</name>
        <dbReference type="ChEBI" id="CHEBI:29035"/>
    </cofactor>
</comment>
<dbReference type="InterPro" id="IPR033315">
    <property type="entry name" value="Fan1-like"/>
</dbReference>
<dbReference type="InterPro" id="IPR011856">
    <property type="entry name" value="tRNA_endonuc-like_dom_sf"/>
</dbReference>
<evidence type="ECO:0000256" key="5">
    <source>
        <dbReference type="ARBA" id="ARBA00012029"/>
    </source>
</evidence>
<dbReference type="STRING" id="649349.Lbys_3016"/>
<dbReference type="Gene3D" id="3.40.1350.10">
    <property type="match status" value="1"/>
</dbReference>
<dbReference type="KEGG" id="lby:Lbys_3016"/>
<evidence type="ECO:0000256" key="9">
    <source>
        <dbReference type="ARBA" id="ARBA00022842"/>
    </source>
</evidence>
<organism evidence="12 13">
    <name type="scientific">Leadbetterella byssophila (strain DSM 17132 / JCM 16389 / KACC 11308 / NBRC 106382 / 4M15)</name>
    <dbReference type="NCBI Taxonomy" id="649349"/>
    <lineage>
        <taxon>Bacteria</taxon>
        <taxon>Pseudomonadati</taxon>
        <taxon>Bacteroidota</taxon>
        <taxon>Cytophagia</taxon>
        <taxon>Cytophagales</taxon>
        <taxon>Leadbetterellaceae</taxon>
        <taxon>Leadbetterella</taxon>
    </lineage>
</organism>